<comment type="subcellular location">
    <subcellularLocation>
        <location evidence="1">Cell membrane</location>
        <topology evidence="1">Multi-pass membrane protein</topology>
    </subcellularLocation>
</comment>
<evidence type="ECO:0000313" key="10">
    <source>
        <dbReference type="Proteomes" id="UP001215143"/>
    </source>
</evidence>
<feature type="transmembrane region" description="Helical" evidence="7">
    <location>
        <begin position="128"/>
        <end position="150"/>
    </location>
</feature>
<feature type="transmembrane region" description="Helical" evidence="7">
    <location>
        <begin position="7"/>
        <end position="30"/>
    </location>
</feature>
<dbReference type="PROSITE" id="PS50850">
    <property type="entry name" value="MFS"/>
    <property type="match status" value="1"/>
</dbReference>
<keyword evidence="2" id="KW-0813">Transport</keyword>
<evidence type="ECO:0000256" key="7">
    <source>
        <dbReference type="SAM" id="Phobius"/>
    </source>
</evidence>
<dbReference type="EMBL" id="CP117834">
    <property type="protein sequence ID" value="WDF03348.1"/>
    <property type="molecule type" value="Genomic_DNA"/>
</dbReference>
<keyword evidence="4 7" id="KW-0812">Transmembrane</keyword>
<evidence type="ECO:0000313" key="9">
    <source>
        <dbReference type="EMBL" id="WDF03348.1"/>
    </source>
</evidence>
<feature type="transmembrane region" description="Helical" evidence="7">
    <location>
        <begin position="70"/>
        <end position="93"/>
    </location>
</feature>
<dbReference type="InterPro" id="IPR036259">
    <property type="entry name" value="MFS_trans_sf"/>
</dbReference>
<reference evidence="9 10" key="1">
    <citation type="submission" date="2023-02" db="EMBL/GenBank/DDBJ databases">
        <authorList>
            <person name="Liu G."/>
        </authorList>
    </citation>
    <scope>NUCLEOTIDE SEQUENCE [LARGE SCALE GENOMIC DNA]</scope>
    <source>
        <strain evidence="9 10">DSM 23008</strain>
    </source>
</reference>
<feature type="transmembrane region" description="Helical" evidence="7">
    <location>
        <begin position="234"/>
        <end position="255"/>
    </location>
</feature>
<keyword evidence="3" id="KW-1003">Cell membrane</keyword>
<evidence type="ECO:0000256" key="6">
    <source>
        <dbReference type="ARBA" id="ARBA00023136"/>
    </source>
</evidence>
<dbReference type="InterPro" id="IPR020846">
    <property type="entry name" value="MFS_dom"/>
</dbReference>
<dbReference type="PANTHER" id="PTHR43124">
    <property type="entry name" value="PURINE EFFLUX PUMP PBUE"/>
    <property type="match status" value="1"/>
</dbReference>
<organism evidence="9 10">
    <name type="scientific">Shouchella hunanensis</name>
    <dbReference type="NCBI Taxonomy" id="766894"/>
    <lineage>
        <taxon>Bacteria</taxon>
        <taxon>Bacillati</taxon>
        <taxon>Bacillota</taxon>
        <taxon>Bacilli</taxon>
        <taxon>Bacillales</taxon>
        <taxon>Bacillaceae</taxon>
        <taxon>Shouchella</taxon>
    </lineage>
</organism>
<feature type="transmembrane region" description="Helical" evidence="7">
    <location>
        <begin position="267"/>
        <end position="285"/>
    </location>
</feature>
<feature type="transmembrane region" description="Helical" evidence="7">
    <location>
        <begin position="99"/>
        <end position="116"/>
    </location>
</feature>
<evidence type="ECO:0000256" key="3">
    <source>
        <dbReference type="ARBA" id="ARBA00022475"/>
    </source>
</evidence>
<proteinExistence type="predicted"/>
<protein>
    <submittedName>
        <fullName evidence="9">MFS transporter</fullName>
    </submittedName>
</protein>
<dbReference type="RefSeq" id="WP_274272605.1">
    <property type="nucleotide sequence ID" value="NZ_CP117834.1"/>
</dbReference>
<dbReference type="SUPFAM" id="SSF103473">
    <property type="entry name" value="MFS general substrate transporter"/>
    <property type="match status" value="1"/>
</dbReference>
<feature type="domain" description="Major facilitator superfamily (MFS) profile" evidence="8">
    <location>
        <begin position="4"/>
        <end position="378"/>
    </location>
</feature>
<feature type="transmembrane region" description="Helical" evidence="7">
    <location>
        <begin position="357"/>
        <end position="375"/>
    </location>
</feature>
<evidence type="ECO:0000256" key="5">
    <source>
        <dbReference type="ARBA" id="ARBA00022989"/>
    </source>
</evidence>
<name>A0ABY7W3V0_9BACI</name>
<dbReference type="Gene3D" id="1.20.1250.20">
    <property type="entry name" value="MFS general substrate transporter like domains"/>
    <property type="match status" value="2"/>
</dbReference>
<dbReference type="CDD" id="cd17324">
    <property type="entry name" value="MFS_NepI_like"/>
    <property type="match status" value="1"/>
</dbReference>
<accession>A0ABY7W3V0</accession>
<gene>
    <name evidence="9" type="ORF">PQ477_17915</name>
</gene>
<evidence type="ECO:0000256" key="4">
    <source>
        <dbReference type="ARBA" id="ARBA00022692"/>
    </source>
</evidence>
<evidence type="ECO:0000256" key="1">
    <source>
        <dbReference type="ARBA" id="ARBA00004651"/>
    </source>
</evidence>
<dbReference type="InterPro" id="IPR050189">
    <property type="entry name" value="MFS_Efflux_Transporters"/>
</dbReference>
<sequence length="378" mass="40493">MDKRIYLLTTLTFIVGLVELIIGGILPFIAADLDITLGQAGLLISAFSLSFAIAGPVLLSLTAKVERKKLIMIVLVLFLFSNGIAVISNSLFVLLVSRILSASGAALLVSLCLTIASQISSEAYRSRAIGTVLMGVSASLVLGVPLGLFLGNEWGWRAPFVFIVAVTFILMVLIQFTLNPIEPKPYVPLSTQLRALRKPTILMVHSVSILFFIGHLTLYAFLTPFLQSTLHVSGNALSFLYLLFGIAAICGSWFGGYASDRFGNRQTMVVALSFFAFVLFIIPLVSNSGILLIPLLMLWNFLSWTITPAIQGHLVASAPKTSDIQQSINNSATHVGMAIGSVVGGLTIDVYTVDFNAPVGGLFAVIGLIVAIIAVKMK</sequence>
<feature type="transmembrane region" description="Helical" evidence="7">
    <location>
        <begin position="156"/>
        <end position="178"/>
    </location>
</feature>
<keyword evidence="6 7" id="KW-0472">Membrane</keyword>
<keyword evidence="5 7" id="KW-1133">Transmembrane helix</keyword>
<dbReference type="PANTHER" id="PTHR43124:SF10">
    <property type="entry name" value="PURINE EFFLUX PUMP PBUE"/>
    <property type="match status" value="1"/>
</dbReference>
<dbReference type="Pfam" id="PF07690">
    <property type="entry name" value="MFS_1"/>
    <property type="match status" value="1"/>
</dbReference>
<evidence type="ECO:0000259" key="8">
    <source>
        <dbReference type="PROSITE" id="PS50850"/>
    </source>
</evidence>
<evidence type="ECO:0000256" key="2">
    <source>
        <dbReference type="ARBA" id="ARBA00022448"/>
    </source>
</evidence>
<feature type="transmembrane region" description="Helical" evidence="7">
    <location>
        <begin position="199"/>
        <end position="222"/>
    </location>
</feature>
<feature type="transmembrane region" description="Helical" evidence="7">
    <location>
        <begin position="42"/>
        <end position="63"/>
    </location>
</feature>
<dbReference type="InterPro" id="IPR011701">
    <property type="entry name" value="MFS"/>
</dbReference>
<keyword evidence="10" id="KW-1185">Reference proteome</keyword>
<dbReference type="Proteomes" id="UP001215143">
    <property type="component" value="Chromosome"/>
</dbReference>